<reference evidence="2" key="1">
    <citation type="submission" date="2013-02" db="EMBL/GenBank/DDBJ databases">
        <title>The complete genome sequence of Corynebacterium casei LMG S-19264 (=DSM 44701).</title>
        <authorList>
            <person name="Ruckert C."/>
            <person name="Albersmeier A."/>
            <person name="Kalinowski J."/>
        </authorList>
    </citation>
    <scope>NUCLEOTIDE SEQUENCE [LARGE SCALE GENOMIC DNA]</scope>
    <source>
        <strain evidence="2">LMG S-19264</strain>
    </source>
</reference>
<gene>
    <name evidence="1" type="ORF">CCASEI_09265</name>
</gene>
<organism evidence="1 2">
    <name type="scientific">Corynebacterium casei LMG S-19264</name>
    <dbReference type="NCBI Taxonomy" id="1285583"/>
    <lineage>
        <taxon>Bacteria</taxon>
        <taxon>Bacillati</taxon>
        <taxon>Actinomycetota</taxon>
        <taxon>Actinomycetes</taxon>
        <taxon>Mycobacteriales</taxon>
        <taxon>Corynebacteriaceae</taxon>
        <taxon>Corynebacterium</taxon>
    </lineage>
</organism>
<sequence length="162" mass="18738">MKYTGSIKSDLPRKDVVRLISDADSIPKWLRGLKEHEPLSGNHGEVGTSSRIVFDTGGQEMEATETVVRQEPQDLENLQAAEIIYYDRELEAEGMWSISKDRFIELEPERTLWESENVYRFDGVMMRVLAPIMKGSFRKQQRVHMEDFKAFAERGVDVREAE</sequence>
<dbReference type="RefSeq" id="WP_006822851.1">
    <property type="nucleotide sequence ID" value="NZ_CP004350.1"/>
</dbReference>
<evidence type="ECO:0008006" key="3">
    <source>
        <dbReference type="Google" id="ProtNLM"/>
    </source>
</evidence>
<name>A0ABN4CI86_9CORY</name>
<dbReference type="CDD" id="cd07812">
    <property type="entry name" value="SRPBCC"/>
    <property type="match status" value="1"/>
</dbReference>
<evidence type="ECO:0000313" key="2">
    <source>
        <dbReference type="Proteomes" id="UP000019226"/>
    </source>
</evidence>
<dbReference type="Gene3D" id="3.30.530.20">
    <property type="match status" value="1"/>
</dbReference>
<dbReference type="Proteomes" id="UP000019226">
    <property type="component" value="Chromosome"/>
</dbReference>
<keyword evidence="2" id="KW-1185">Reference proteome</keyword>
<accession>A0ABN4CI86</accession>
<dbReference type="EMBL" id="CP004350">
    <property type="protein sequence ID" value="AHI20414.1"/>
    <property type="molecule type" value="Genomic_DNA"/>
</dbReference>
<dbReference type="SUPFAM" id="SSF55961">
    <property type="entry name" value="Bet v1-like"/>
    <property type="match status" value="1"/>
</dbReference>
<dbReference type="InterPro" id="IPR023393">
    <property type="entry name" value="START-like_dom_sf"/>
</dbReference>
<dbReference type="GeneID" id="82877980"/>
<protein>
    <recommendedName>
        <fullName evidence="3">SRPBCC family protein</fullName>
    </recommendedName>
</protein>
<evidence type="ECO:0000313" key="1">
    <source>
        <dbReference type="EMBL" id="AHI20414.1"/>
    </source>
</evidence>
<proteinExistence type="predicted"/>